<protein>
    <submittedName>
        <fullName evidence="1">Uncharacterized protein</fullName>
    </submittedName>
</protein>
<name>A0ABC9PCH9_STRSA</name>
<evidence type="ECO:0000313" key="1">
    <source>
        <dbReference type="EMBL" id="EGC24318.1"/>
    </source>
</evidence>
<dbReference type="Proteomes" id="UP000003857">
    <property type="component" value="Unassembled WGS sequence"/>
</dbReference>
<evidence type="ECO:0000313" key="2">
    <source>
        <dbReference type="Proteomes" id="UP000003857"/>
    </source>
</evidence>
<proteinExistence type="predicted"/>
<organism evidence="1 2">
    <name type="scientific">Streptococcus sanguinis SK405</name>
    <dbReference type="NCBI Taxonomy" id="888817"/>
    <lineage>
        <taxon>Bacteria</taxon>
        <taxon>Bacillati</taxon>
        <taxon>Bacillota</taxon>
        <taxon>Bacilli</taxon>
        <taxon>Lactobacillales</taxon>
        <taxon>Streptococcaceae</taxon>
        <taxon>Streptococcus</taxon>
    </lineage>
</organism>
<dbReference type="EMBL" id="AEWZ01000003">
    <property type="protein sequence ID" value="EGC24318.1"/>
    <property type="molecule type" value="Genomic_DNA"/>
</dbReference>
<sequence length="42" mass="4911">MKKENIRLALLLMSERTKDDTLRRGAIRANFETLGSKFSQRD</sequence>
<reference evidence="1 2" key="1">
    <citation type="submission" date="2011-01" db="EMBL/GenBank/DDBJ databases">
        <authorList>
            <person name="Muzny D."/>
            <person name="Qin X."/>
            <person name="Buhay C."/>
            <person name="Dugan-Rocha S."/>
            <person name="Ding Y."/>
            <person name="Chen G."/>
            <person name="Hawes A."/>
            <person name="Holder M."/>
            <person name="Jhangiani S."/>
            <person name="Johnson A."/>
            <person name="Khan Z."/>
            <person name="Li Z."/>
            <person name="Liu W."/>
            <person name="Liu X."/>
            <person name="Perez L."/>
            <person name="Shen H."/>
            <person name="Wang Q."/>
            <person name="Watt J."/>
            <person name="Xi L."/>
            <person name="Xin Y."/>
            <person name="Zhou J."/>
            <person name="Deng J."/>
            <person name="Jiang H."/>
            <person name="Liu Y."/>
            <person name="Qu J."/>
            <person name="Song X.-Z."/>
            <person name="Zhang L."/>
            <person name="Villasana D."/>
            <person name="Johnson A."/>
            <person name="Liu J."/>
            <person name="Liyanage D."/>
            <person name="Lorensuhewa L."/>
            <person name="Robinson T."/>
            <person name="Song A."/>
            <person name="Song B.-B."/>
            <person name="Dinh H."/>
            <person name="Thornton R."/>
            <person name="Coyle M."/>
            <person name="Francisco L."/>
            <person name="Jackson L."/>
            <person name="Javaid M."/>
            <person name="Korchina V."/>
            <person name="Kovar C."/>
            <person name="Mata R."/>
            <person name="Mathew T."/>
            <person name="Ngo R."/>
            <person name="Nguyen L."/>
            <person name="Nguyen N."/>
            <person name="Okwuonu G."/>
            <person name="Ongeri F."/>
            <person name="Pham C."/>
            <person name="Simmons D."/>
            <person name="Wilczek-Boney K."/>
            <person name="Hale W."/>
            <person name="Jakkamsetti A."/>
            <person name="Pham P."/>
            <person name="Ruth R."/>
            <person name="San Lucas F."/>
            <person name="Warren J."/>
            <person name="Zhang J."/>
            <person name="Zhao Z."/>
            <person name="Zhou C."/>
            <person name="Zhu D."/>
            <person name="Lee S."/>
            <person name="Bess C."/>
            <person name="Blankenburg K."/>
            <person name="Forbes L."/>
            <person name="Fu Q."/>
            <person name="Gubbala S."/>
            <person name="Hirani K."/>
            <person name="Jayaseelan J.C."/>
            <person name="Lara F."/>
            <person name="Munidasa M."/>
            <person name="Palculict T."/>
            <person name="Patil S."/>
            <person name="Pu L.-L."/>
            <person name="Saada N."/>
            <person name="Tang L."/>
            <person name="Weissenberger G."/>
            <person name="Zhu Y."/>
            <person name="Hemphill L."/>
            <person name="Shang Y."/>
            <person name="Youmans B."/>
            <person name="Ayvaz T."/>
            <person name="Ross M."/>
            <person name="Santibanez J."/>
            <person name="Aqrawi P."/>
            <person name="Gross S."/>
            <person name="Joshi V."/>
            <person name="Fowler G."/>
            <person name="Nazareth L."/>
            <person name="Reid J."/>
            <person name="Worley K."/>
            <person name="Petrosino J."/>
            <person name="Highlander S."/>
            <person name="Gibbs R."/>
        </authorList>
    </citation>
    <scope>NUCLEOTIDE SEQUENCE [LARGE SCALE GENOMIC DNA]</scope>
    <source>
        <strain evidence="1 2">SK405</strain>
    </source>
</reference>
<accession>A0ABC9PCH9</accession>
<comment type="caution">
    <text evidence="1">The sequence shown here is derived from an EMBL/GenBank/DDBJ whole genome shotgun (WGS) entry which is preliminary data.</text>
</comment>
<gene>
    <name evidence="1" type="ORF">HMPREF9390_1383</name>
</gene>
<dbReference type="AlphaFoldDB" id="A0ABC9PCH9"/>